<name>L5KRX6_PTEAL</name>
<proteinExistence type="predicted"/>
<dbReference type="InParanoid" id="L5KRX6"/>
<dbReference type="EMBL" id="KB030624">
    <property type="protein sequence ID" value="ELK13543.1"/>
    <property type="molecule type" value="Genomic_DNA"/>
</dbReference>
<evidence type="ECO:0000256" key="2">
    <source>
        <dbReference type="SAM" id="Phobius"/>
    </source>
</evidence>
<dbReference type="PANTHER" id="PTHR28613">
    <property type="entry name" value="SI:CH211-232M10.4-RELATED"/>
    <property type="match status" value="1"/>
</dbReference>
<protein>
    <recommendedName>
        <fullName evidence="5">Transmembrane protein 238</fullName>
    </recommendedName>
</protein>
<keyword evidence="2" id="KW-0812">Transmembrane</keyword>
<dbReference type="PANTHER" id="PTHR28613:SF6">
    <property type="entry name" value="RIKEN CDNA A930007A09 GENE"/>
    <property type="match status" value="1"/>
</dbReference>
<sequence length="420" mass="46103">MGTQGPLQAFAARAAWCPLQNWRWRQWEVMELSRNSVDEMKKRTGLGHCRHFFWLGVIFDIVGATALFTGAFADLSHCGLLLYLGSIIVFFSLLWWVFWYSGNMELTPEEVWKGPLQGLSTTVLDTLRQNVSHRFSWSFCDVSTTFMRIRRLRARRRAGPLILTVTGQTAERTEEEDKDKDGMKNIKKSSDAEDCGREDVGPEPEAVQSSEGVCLPGPDAGPLGPEAGRPTFVERLWTQEVESEVTPSPLNQPLPPAILTSVVPLSSASQPPVIHASISLPLSFSGQPLDTLASKNLNIPLMVSQSHPLVSVAPQGNFQNLSLAPQTQPQPAQASKDQALATPVSVIQFVPAWSLKAQPVDLRVILAVQDFPALYENQQAPQSSALVREIALSQSSLARDIPIKPVALKTVPPASQELSP</sequence>
<dbReference type="AlphaFoldDB" id="L5KRX6"/>
<feature type="transmembrane region" description="Helical" evidence="2">
    <location>
        <begin position="52"/>
        <end position="73"/>
    </location>
</feature>
<accession>L5KRX6</accession>
<dbReference type="Proteomes" id="UP000010552">
    <property type="component" value="Unassembled WGS sequence"/>
</dbReference>
<dbReference type="Pfam" id="PF15125">
    <property type="entry name" value="TMEM238"/>
    <property type="match status" value="1"/>
</dbReference>
<feature type="compositionally biased region" description="Basic and acidic residues" evidence="1">
    <location>
        <begin position="179"/>
        <end position="200"/>
    </location>
</feature>
<keyword evidence="2" id="KW-1133">Transmembrane helix</keyword>
<keyword evidence="4" id="KW-1185">Reference proteome</keyword>
<dbReference type="STRING" id="9402.L5KRX6"/>
<reference evidence="4" key="1">
    <citation type="journal article" date="2013" name="Science">
        <title>Comparative analysis of bat genomes provides insight into the evolution of flight and immunity.</title>
        <authorList>
            <person name="Zhang G."/>
            <person name="Cowled C."/>
            <person name="Shi Z."/>
            <person name="Huang Z."/>
            <person name="Bishop-Lilly K.A."/>
            <person name="Fang X."/>
            <person name="Wynne J.W."/>
            <person name="Xiong Z."/>
            <person name="Baker M.L."/>
            <person name="Zhao W."/>
            <person name="Tachedjian M."/>
            <person name="Zhu Y."/>
            <person name="Zhou P."/>
            <person name="Jiang X."/>
            <person name="Ng J."/>
            <person name="Yang L."/>
            <person name="Wu L."/>
            <person name="Xiao J."/>
            <person name="Feng Y."/>
            <person name="Chen Y."/>
            <person name="Sun X."/>
            <person name="Zhang Y."/>
            <person name="Marsh G.A."/>
            <person name="Crameri G."/>
            <person name="Broder C.C."/>
            <person name="Frey K.G."/>
            <person name="Wang L.F."/>
            <person name="Wang J."/>
        </authorList>
    </citation>
    <scope>NUCLEOTIDE SEQUENCE [LARGE SCALE GENOMIC DNA]</scope>
</reference>
<evidence type="ECO:0000256" key="1">
    <source>
        <dbReference type="SAM" id="MobiDB-lite"/>
    </source>
</evidence>
<dbReference type="InterPro" id="IPR029365">
    <property type="entry name" value="TMEM238"/>
</dbReference>
<evidence type="ECO:0000313" key="3">
    <source>
        <dbReference type="EMBL" id="ELK13543.1"/>
    </source>
</evidence>
<keyword evidence="2" id="KW-0472">Membrane</keyword>
<feature type="region of interest" description="Disordered" evidence="1">
    <location>
        <begin position="167"/>
        <end position="229"/>
    </location>
</feature>
<feature type="transmembrane region" description="Helical" evidence="2">
    <location>
        <begin position="80"/>
        <end position="99"/>
    </location>
</feature>
<gene>
    <name evidence="3" type="ORF">PAL_GLEAN10009727</name>
</gene>
<organism evidence="3 4">
    <name type="scientific">Pteropus alecto</name>
    <name type="common">Black flying fox</name>
    <dbReference type="NCBI Taxonomy" id="9402"/>
    <lineage>
        <taxon>Eukaryota</taxon>
        <taxon>Metazoa</taxon>
        <taxon>Chordata</taxon>
        <taxon>Craniata</taxon>
        <taxon>Vertebrata</taxon>
        <taxon>Euteleostomi</taxon>
        <taxon>Mammalia</taxon>
        <taxon>Eutheria</taxon>
        <taxon>Laurasiatheria</taxon>
        <taxon>Chiroptera</taxon>
        <taxon>Yinpterochiroptera</taxon>
        <taxon>Pteropodoidea</taxon>
        <taxon>Pteropodidae</taxon>
        <taxon>Pteropodinae</taxon>
        <taxon>Pteropus</taxon>
    </lineage>
</organism>
<evidence type="ECO:0008006" key="5">
    <source>
        <dbReference type="Google" id="ProtNLM"/>
    </source>
</evidence>
<evidence type="ECO:0000313" key="4">
    <source>
        <dbReference type="Proteomes" id="UP000010552"/>
    </source>
</evidence>